<dbReference type="RefSeq" id="WP_002583992.1">
    <property type="nucleotide sequence ID" value="NZ_KB850998.1"/>
</dbReference>
<evidence type="ECO:0000313" key="3">
    <source>
        <dbReference type="Proteomes" id="UP000013085"/>
    </source>
</evidence>
<proteinExistence type="predicted"/>
<dbReference type="GeneID" id="57964611"/>
<dbReference type="EMBL" id="AGYR01000007">
    <property type="protein sequence ID" value="ENZ18696.1"/>
    <property type="molecule type" value="Genomic_DNA"/>
</dbReference>
<dbReference type="HOGENOM" id="CLU_007383_6_1_9"/>
<dbReference type="PATRIC" id="fig|999408.3.peg.1082"/>
<sequence>MRLLVTGATGFIGKHLTEALLLNGNEVVCVTRKKISDGEFSKPVENIICDLREIEAIDDQMQGIDVVIHAAAQLGHYGIPYEYYYKVNYLATLKLAELAIKHRVKQFIFCSAPFVTGLEGRNVSEDAPYHPTNPYSETKMLAEQAVIQRCKNMMPYTILRPCFVYGAGDVRRTALYRSIKKKRFVLTTNGKAYLHPTYVSDIVDGFLLSVLNENAYNEIFNLGAEQDCTAKEYLECIAKYTGSSLIHMNIGYTMSVCLANVIDGISKVMFKKAGFVNKGRIDFLAKDHSCDISKARRVLGYAPQINLDTGIRLSVEWAKEKGYL</sequence>
<dbReference type="Pfam" id="PF01370">
    <property type="entry name" value="Epimerase"/>
    <property type="match status" value="1"/>
</dbReference>
<comment type="caution">
    <text evidence="2">The sequence shown here is derived from an EMBL/GenBank/DDBJ whole genome shotgun (WGS) entry which is preliminary data.</text>
</comment>
<protein>
    <recommendedName>
        <fullName evidence="1">NAD-dependent epimerase/dehydratase domain-containing protein</fullName>
    </recommendedName>
</protein>
<dbReference type="SUPFAM" id="SSF51735">
    <property type="entry name" value="NAD(P)-binding Rossmann-fold domains"/>
    <property type="match status" value="1"/>
</dbReference>
<dbReference type="InterPro" id="IPR036291">
    <property type="entry name" value="NAD(P)-bd_dom_sf"/>
</dbReference>
<feature type="domain" description="NAD-dependent epimerase/dehydratase" evidence="1">
    <location>
        <begin position="4"/>
        <end position="223"/>
    </location>
</feature>
<dbReference type="AlphaFoldDB" id="A0A0E2HEM5"/>
<evidence type="ECO:0000313" key="2">
    <source>
        <dbReference type="EMBL" id="ENZ18696.1"/>
    </source>
</evidence>
<dbReference type="Proteomes" id="UP000013085">
    <property type="component" value="Unassembled WGS sequence"/>
</dbReference>
<dbReference type="InterPro" id="IPR001509">
    <property type="entry name" value="Epimerase_deHydtase"/>
</dbReference>
<name>A0A0E2HEM5_9FIRM</name>
<dbReference type="PANTHER" id="PTHR43245">
    <property type="entry name" value="BIFUNCTIONAL POLYMYXIN RESISTANCE PROTEIN ARNA"/>
    <property type="match status" value="1"/>
</dbReference>
<accession>A0A0E2HEM5</accession>
<dbReference type="Gene3D" id="3.40.50.720">
    <property type="entry name" value="NAD(P)-binding Rossmann-like Domain"/>
    <property type="match status" value="1"/>
</dbReference>
<evidence type="ECO:0000259" key="1">
    <source>
        <dbReference type="Pfam" id="PF01370"/>
    </source>
</evidence>
<dbReference type="InterPro" id="IPR050177">
    <property type="entry name" value="Lipid_A_modif_metabolic_enz"/>
</dbReference>
<organism evidence="2 3">
    <name type="scientific">[Clostridium] clostridioforme 90A8</name>
    <dbReference type="NCBI Taxonomy" id="999408"/>
    <lineage>
        <taxon>Bacteria</taxon>
        <taxon>Bacillati</taxon>
        <taxon>Bacillota</taxon>
        <taxon>Clostridia</taxon>
        <taxon>Lachnospirales</taxon>
        <taxon>Lachnospiraceae</taxon>
        <taxon>Enterocloster</taxon>
    </lineage>
</organism>
<gene>
    <name evidence="2" type="ORF">HMPREF1090_01013</name>
</gene>
<reference evidence="2 3" key="1">
    <citation type="submission" date="2013-01" db="EMBL/GenBank/DDBJ databases">
        <title>The Genome Sequence of Clostridium clostridioforme 90A8.</title>
        <authorList>
            <consortium name="The Broad Institute Genome Sequencing Platform"/>
            <person name="Earl A."/>
            <person name="Ward D."/>
            <person name="Feldgarden M."/>
            <person name="Gevers D."/>
            <person name="Courvalin P."/>
            <person name="Lambert T."/>
            <person name="Walker B."/>
            <person name="Young S.K."/>
            <person name="Zeng Q."/>
            <person name="Gargeya S."/>
            <person name="Fitzgerald M."/>
            <person name="Haas B."/>
            <person name="Abouelleil A."/>
            <person name="Alvarado L."/>
            <person name="Arachchi H.M."/>
            <person name="Berlin A.M."/>
            <person name="Chapman S.B."/>
            <person name="Dewar J."/>
            <person name="Goldberg J."/>
            <person name="Griggs A."/>
            <person name="Gujja S."/>
            <person name="Hansen M."/>
            <person name="Howarth C."/>
            <person name="Imamovic A."/>
            <person name="Larimer J."/>
            <person name="McCowan C."/>
            <person name="Murphy C."/>
            <person name="Neiman D."/>
            <person name="Pearson M."/>
            <person name="Priest M."/>
            <person name="Roberts A."/>
            <person name="Saif S."/>
            <person name="Shea T."/>
            <person name="Sisk P."/>
            <person name="Sykes S."/>
            <person name="Wortman J."/>
            <person name="Nusbaum C."/>
            <person name="Birren B."/>
        </authorList>
    </citation>
    <scope>NUCLEOTIDE SEQUENCE [LARGE SCALE GENOMIC DNA]</scope>
    <source>
        <strain evidence="2 3">90A8</strain>
    </source>
</reference>